<accession>A0AAD7ZFE1</accession>
<dbReference type="Proteomes" id="UP001233999">
    <property type="component" value="Unassembled WGS sequence"/>
</dbReference>
<dbReference type="Pfam" id="PF16087">
    <property type="entry name" value="DUF4817"/>
    <property type="match status" value="1"/>
</dbReference>
<gene>
    <name evidence="2" type="ORF">L9F63_024531</name>
</gene>
<feature type="non-terminal residue" evidence="2">
    <location>
        <position position="1"/>
    </location>
</feature>
<comment type="caution">
    <text evidence="2">The sequence shown here is derived from an EMBL/GenBank/DDBJ whole genome shotgun (WGS) entry which is preliminary data.</text>
</comment>
<evidence type="ECO:0000259" key="1">
    <source>
        <dbReference type="Pfam" id="PF16087"/>
    </source>
</evidence>
<dbReference type="EMBL" id="JASPKZ010008472">
    <property type="protein sequence ID" value="KAJ9579361.1"/>
    <property type="molecule type" value="Genomic_DNA"/>
</dbReference>
<evidence type="ECO:0000313" key="2">
    <source>
        <dbReference type="EMBL" id="KAJ9579361.1"/>
    </source>
</evidence>
<name>A0AAD7ZFE1_DIPPU</name>
<reference evidence="2" key="1">
    <citation type="journal article" date="2023" name="IScience">
        <title>Live-bearing cockroach genome reveals convergent evolutionary mechanisms linked to viviparity in insects and beyond.</title>
        <authorList>
            <person name="Fouks B."/>
            <person name="Harrison M.C."/>
            <person name="Mikhailova A.A."/>
            <person name="Marchal E."/>
            <person name="English S."/>
            <person name="Carruthers M."/>
            <person name="Jennings E.C."/>
            <person name="Chiamaka E.L."/>
            <person name="Frigard R.A."/>
            <person name="Pippel M."/>
            <person name="Attardo G.M."/>
            <person name="Benoit J.B."/>
            <person name="Bornberg-Bauer E."/>
            <person name="Tobe S.S."/>
        </authorList>
    </citation>
    <scope>NUCLEOTIDE SEQUENCE</scope>
    <source>
        <strain evidence="2">Stay&amp;Tobe</strain>
    </source>
</reference>
<protein>
    <recommendedName>
        <fullName evidence="1">DUF4817 domain-containing protein</fullName>
    </recommendedName>
</protein>
<organism evidence="2 3">
    <name type="scientific">Diploptera punctata</name>
    <name type="common">Pacific beetle cockroach</name>
    <dbReference type="NCBI Taxonomy" id="6984"/>
    <lineage>
        <taxon>Eukaryota</taxon>
        <taxon>Metazoa</taxon>
        <taxon>Ecdysozoa</taxon>
        <taxon>Arthropoda</taxon>
        <taxon>Hexapoda</taxon>
        <taxon>Insecta</taxon>
        <taxon>Pterygota</taxon>
        <taxon>Neoptera</taxon>
        <taxon>Polyneoptera</taxon>
        <taxon>Dictyoptera</taxon>
        <taxon>Blattodea</taxon>
        <taxon>Blaberoidea</taxon>
        <taxon>Blaberidae</taxon>
        <taxon>Diplopterinae</taxon>
        <taxon>Diploptera</taxon>
    </lineage>
</organism>
<sequence length="93" mass="11094">MQYELTELRDMIMCYGEARGNGREARRTYEQRYPNREIPPLVDLKLSLGNFCRGLKTVSRLQTISEINTLFYIPDFHPRLPPNRTRSSRKRFN</sequence>
<feature type="domain" description="DUF4817" evidence="1">
    <location>
        <begin position="9"/>
        <end position="42"/>
    </location>
</feature>
<proteinExistence type="predicted"/>
<reference evidence="2" key="2">
    <citation type="submission" date="2023-05" db="EMBL/GenBank/DDBJ databases">
        <authorList>
            <person name="Fouks B."/>
        </authorList>
    </citation>
    <scope>NUCLEOTIDE SEQUENCE</scope>
    <source>
        <strain evidence="2">Stay&amp;Tobe</strain>
        <tissue evidence="2">Testes</tissue>
    </source>
</reference>
<dbReference type="AlphaFoldDB" id="A0AAD7ZFE1"/>
<keyword evidence="3" id="KW-1185">Reference proteome</keyword>
<dbReference type="InterPro" id="IPR032135">
    <property type="entry name" value="DUF4817"/>
</dbReference>
<evidence type="ECO:0000313" key="3">
    <source>
        <dbReference type="Proteomes" id="UP001233999"/>
    </source>
</evidence>